<dbReference type="NCBIfam" id="TIGR02563">
    <property type="entry name" value="cas_Csy4"/>
    <property type="match status" value="1"/>
</dbReference>
<keyword evidence="2" id="KW-1185">Reference proteome</keyword>
<dbReference type="CDD" id="cd09739">
    <property type="entry name" value="Cas6_I-F"/>
    <property type="match status" value="1"/>
</dbReference>
<dbReference type="EMBL" id="JACHXP010000009">
    <property type="protein sequence ID" value="MBB3190929.1"/>
    <property type="molecule type" value="Genomic_DNA"/>
</dbReference>
<dbReference type="Pfam" id="PF09618">
    <property type="entry name" value="Cas_Csy4"/>
    <property type="match status" value="1"/>
</dbReference>
<sequence length="191" mass="21418">MLTSHYVSMMYRPNPEMAPGIVFSELVGKLHQALAELAESSVGISFPGYSLAPVGLGYELRLHGPEERLGALMAHPWQRGVRDHLIVSDVLPVPEDVQGHRIVKRRQFKVNLDRDRRRWCRRHGKGWEEALQALPDSVADVPNLPYVRLQSRTNGQHFVLNIETQPLSSVATTEGGFNRYGLSAGASVPWF</sequence>
<reference evidence="1 2" key="1">
    <citation type="submission" date="2020-08" db="EMBL/GenBank/DDBJ databases">
        <title>Genomic Encyclopedia of Type Strains, Phase III (KMG-III): the genomes of soil and plant-associated and newly described type strains.</title>
        <authorList>
            <person name="Whitman W."/>
        </authorList>
    </citation>
    <scope>NUCLEOTIDE SEQUENCE [LARGE SCALE GENOMIC DNA]</scope>
    <source>
        <strain evidence="1 2">CECT 7282</strain>
    </source>
</reference>
<organism evidence="1 2">
    <name type="scientific">Halomonas cerina</name>
    <dbReference type="NCBI Taxonomy" id="447424"/>
    <lineage>
        <taxon>Bacteria</taxon>
        <taxon>Pseudomonadati</taxon>
        <taxon>Pseudomonadota</taxon>
        <taxon>Gammaproteobacteria</taxon>
        <taxon>Oceanospirillales</taxon>
        <taxon>Halomonadaceae</taxon>
        <taxon>Halomonas</taxon>
    </lineage>
</organism>
<dbReference type="AlphaFoldDB" id="A0A839VC03"/>
<evidence type="ECO:0000313" key="1">
    <source>
        <dbReference type="EMBL" id="MBB3190929.1"/>
    </source>
</evidence>
<gene>
    <name evidence="1" type="ORF">FHR94_002170</name>
</gene>
<keyword evidence="1" id="KW-0540">Nuclease</keyword>
<dbReference type="GO" id="GO:0043571">
    <property type="term" value="P:maintenance of CRISPR repeat elements"/>
    <property type="evidence" value="ECO:0007669"/>
    <property type="project" value="InterPro"/>
</dbReference>
<accession>A0A839VC03</accession>
<proteinExistence type="predicted"/>
<protein>
    <submittedName>
        <fullName evidence="1">CRISPR-associated endonuclease Csy4</fullName>
        <ecNumber evidence="1">3.1.-.-</ecNumber>
    </submittedName>
</protein>
<keyword evidence="1" id="KW-0378">Hydrolase</keyword>
<name>A0A839VC03_9GAMM</name>
<dbReference type="Gene3D" id="3.30.70.2540">
    <property type="entry name" value="CRISPR-associated endoribonuclease Cas6/Csy4"/>
    <property type="match status" value="1"/>
</dbReference>
<dbReference type="GO" id="GO:0004519">
    <property type="term" value="F:endonuclease activity"/>
    <property type="evidence" value="ECO:0007669"/>
    <property type="project" value="UniProtKB-KW"/>
</dbReference>
<evidence type="ECO:0000313" key="2">
    <source>
        <dbReference type="Proteomes" id="UP000547614"/>
    </source>
</evidence>
<dbReference type="InterPro" id="IPR042564">
    <property type="entry name" value="CRISPR-Cas6/Csy4_sf"/>
</dbReference>
<comment type="caution">
    <text evidence="1">The sequence shown here is derived from an EMBL/GenBank/DDBJ whole genome shotgun (WGS) entry which is preliminary data.</text>
</comment>
<dbReference type="GO" id="GO:0016787">
    <property type="term" value="F:hydrolase activity"/>
    <property type="evidence" value="ECO:0007669"/>
    <property type="project" value="UniProtKB-KW"/>
</dbReference>
<dbReference type="InterPro" id="IPR013396">
    <property type="entry name" value="CRISPR-assoc_prot_Csy4"/>
</dbReference>
<dbReference type="Proteomes" id="UP000547614">
    <property type="component" value="Unassembled WGS sequence"/>
</dbReference>
<keyword evidence="1" id="KW-0255">Endonuclease</keyword>
<dbReference type="EC" id="3.1.-.-" evidence="1"/>
<dbReference type="RefSeq" id="WP_183325721.1">
    <property type="nucleotide sequence ID" value="NZ_JACHXP010000009.1"/>
</dbReference>